<dbReference type="SMART" id="SM00867">
    <property type="entry name" value="YceI"/>
    <property type="match status" value="1"/>
</dbReference>
<name>A0ABV7QBM1_9PSEU</name>
<dbReference type="SUPFAM" id="SSF101874">
    <property type="entry name" value="YceI-like"/>
    <property type="match status" value="1"/>
</dbReference>
<dbReference type="RefSeq" id="WP_377869441.1">
    <property type="nucleotide sequence ID" value="NZ_JBHMAY010000012.1"/>
</dbReference>
<dbReference type="PANTHER" id="PTHR34406:SF1">
    <property type="entry name" value="PROTEIN YCEI"/>
    <property type="match status" value="1"/>
</dbReference>
<evidence type="ECO:0000313" key="3">
    <source>
        <dbReference type="EMBL" id="MFC3509207.1"/>
    </source>
</evidence>
<accession>A0ABV7QBM1</accession>
<organism evidence="3 4">
    <name type="scientific">Amycolatopsis halotolerans</name>
    <dbReference type="NCBI Taxonomy" id="330083"/>
    <lineage>
        <taxon>Bacteria</taxon>
        <taxon>Bacillati</taxon>
        <taxon>Actinomycetota</taxon>
        <taxon>Actinomycetes</taxon>
        <taxon>Pseudonocardiales</taxon>
        <taxon>Pseudonocardiaceae</taxon>
        <taxon>Amycolatopsis</taxon>
    </lineage>
</organism>
<dbReference type="Gene3D" id="2.40.128.110">
    <property type="entry name" value="Lipid/polyisoprenoid-binding, YceI-like"/>
    <property type="match status" value="1"/>
</dbReference>
<comment type="similarity">
    <text evidence="1">Belongs to the UPF0312 family.</text>
</comment>
<evidence type="ECO:0000256" key="1">
    <source>
        <dbReference type="ARBA" id="ARBA00008812"/>
    </source>
</evidence>
<dbReference type="Proteomes" id="UP001595764">
    <property type="component" value="Unassembled WGS sequence"/>
</dbReference>
<proteinExistence type="inferred from homology"/>
<evidence type="ECO:0000313" key="4">
    <source>
        <dbReference type="Proteomes" id="UP001595764"/>
    </source>
</evidence>
<dbReference type="PANTHER" id="PTHR34406">
    <property type="entry name" value="PROTEIN YCEI"/>
    <property type="match status" value="1"/>
</dbReference>
<dbReference type="Pfam" id="PF04264">
    <property type="entry name" value="YceI"/>
    <property type="match status" value="1"/>
</dbReference>
<dbReference type="InterPro" id="IPR036761">
    <property type="entry name" value="TTHA0802/YceI-like_sf"/>
</dbReference>
<feature type="domain" description="Lipid/polyisoprenoid-binding YceI-like" evidence="2">
    <location>
        <begin position="13"/>
        <end position="182"/>
    </location>
</feature>
<dbReference type="EMBL" id="JBHRWI010000004">
    <property type="protein sequence ID" value="MFC3509207.1"/>
    <property type="molecule type" value="Genomic_DNA"/>
</dbReference>
<protein>
    <submittedName>
        <fullName evidence="3">YceI family protein</fullName>
    </submittedName>
</protein>
<gene>
    <name evidence="3" type="ORF">ACFORO_03455</name>
</gene>
<evidence type="ECO:0000259" key="2">
    <source>
        <dbReference type="SMART" id="SM00867"/>
    </source>
</evidence>
<dbReference type="InterPro" id="IPR007372">
    <property type="entry name" value="Lipid/polyisoprenoid-bd_YceI"/>
</dbReference>
<sequence length="185" mass="19902">MTSATTYAHLTGTYTIDGSHSRIGFVARHAMVTKVRGSFNEFEGSFTLDGENPANSSANITIQTKSVDTRNADRDGHLRANDFLSCDEFPTITFTSTGITQTGEDTFDVTGDLTVKDVTKSVTVPFEFGGSAKDPFGNDRVGFEGSTSINRSDYNVKFNAALETGGVLVSDKITLEFEISAIKNA</sequence>
<comment type="caution">
    <text evidence="3">The sequence shown here is derived from an EMBL/GenBank/DDBJ whole genome shotgun (WGS) entry which is preliminary data.</text>
</comment>
<reference evidence="4" key="1">
    <citation type="journal article" date="2019" name="Int. J. Syst. Evol. Microbiol.">
        <title>The Global Catalogue of Microorganisms (GCM) 10K type strain sequencing project: providing services to taxonomists for standard genome sequencing and annotation.</title>
        <authorList>
            <consortium name="The Broad Institute Genomics Platform"/>
            <consortium name="The Broad Institute Genome Sequencing Center for Infectious Disease"/>
            <person name="Wu L."/>
            <person name="Ma J."/>
        </authorList>
    </citation>
    <scope>NUCLEOTIDE SEQUENCE [LARGE SCALE GENOMIC DNA]</scope>
    <source>
        <strain evidence="4">CGMCC 4.7682</strain>
    </source>
</reference>
<keyword evidence="4" id="KW-1185">Reference proteome</keyword>